<evidence type="ECO:0000256" key="14">
    <source>
        <dbReference type="SAM" id="Phobius"/>
    </source>
</evidence>
<evidence type="ECO:0000256" key="12">
    <source>
        <dbReference type="ARBA" id="ARBA00023012"/>
    </source>
</evidence>
<keyword evidence="9 16" id="KW-0418">Kinase</keyword>
<evidence type="ECO:0000256" key="2">
    <source>
        <dbReference type="ARBA" id="ARBA00004651"/>
    </source>
</evidence>
<evidence type="ECO:0000256" key="8">
    <source>
        <dbReference type="ARBA" id="ARBA00022741"/>
    </source>
</evidence>
<evidence type="ECO:0000256" key="1">
    <source>
        <dbReference type="ARBA" id="ARBA00000085"/>
    </source>
</evidence>
<dbReference type="CDD" id="cd00082">
    <property type="entry name" value="HisKA"/>
    <property type="match status" value="1"/>
</dbReference>
<dbReference type="Pfam" id="PF02518">
    <property type="entry name" value="HATPase_c"/>
    <property type="match status" value="1"/>
</dbReference>
<dbReference type="PIRSF" id="PIRSF036431">
    <property type="entry name" value="STHK_DctB"/>
    <property type="match status" value="1"/>
</dbReference>
<dbReference type="PANTHER" id="PTHR43065">
    <property type="entry name" value="SENSOR HISTIDINE KINASE"/>
    <property type="match status" value="1"/>
</dbReference>
<dbReference type="InterPro" id="IPR029151">
    <property type="entry name" value="Sensor-like_sf"/>
</dbReference>
<evidence type="ECO:0000313" key="17">
    <source>
        <dbReference type="Proteomes" id="UP000634455"/>
    </source>
</evidence>
<keyword evidence="13" id="KW-0175">Coiled coil</keyword>
<feature type="transmembrane region" description="Helical" evidence="14">
    <location>
        <begin position="287"/>
        <end position="306"/>
    </location>
</feature>
<dbReference type="InterPro" id="IPR003661">
    <property type="entry name" value="HisK_dim/P_dom"/>
</dbReference>
<dbReference type="GO" id="GO:0016301">
    <property type="term" value="F:kinase activity"/>
    <property type="evidence" value="ECO:0007669"/>
    <property type="project" value="UniProtKB-KW"/>
</dbReference>
<organism evidence="16 17">
    <name type="scientific">Paramylibacter ulvae</name>
    <dbReference type="NCBI Taxonomy" id="1651968"/>
    <lineage>
        <taxon>Bacteria</taxon>
        <taxon>Pseudomonadati</taxon>
        <taxon>Pseudomonadota</taxon>
        <taxon>Alphaproteobacteria</taxon>
        <taxon>Rhodobacterales</taxon>
        <taxon>Paracoccaceae</taxon>
        <taxon>Paramylibacter</taxon>
    </lineage>
</organism>
<dbReference type="Gene3D" id="3.30.450.20">
    <property type="entry name" value="PAS domain"/>
    <property type="match status" value="2"/>
</dbReference>
<sequence>MTDSATTENSRNLTPSALRMGVLLFVIATGLVIWLSNLYFTEKYSAQTRADAEKQLTLYSGRLIAELQRSSVVPLLLSQDTTLLRALNDDDYVRSSQSLIKTRQEIGAKAIFLLDSLGRTVAASDRRELGTVLRDEPFMTKALRSAETVFTARGVGEGPLGFFYSRKLISAGELVGVIVVEVDLDNLFNTWSGSESTIMVTNSEDIVILSTERQFRNQSLQQALEAKPVLTAVERAIRATGEWSNAVADAYLSGQPLFQLETKIPFQGWKLTYLASSEPVRARVNGVIALEIMGLAILLSLAFYTLSRRAIRQSFIFKAESEELRALNDQLSSEITQRKRAERELEVAEQSLAQSSKLAALGEMSAAVSHELNQPLAAMRTYLAGAKVLLQRNRPDEAASSFQRIDDLIGRMGAITKQLKSYARKGGDELLAIDLRDALNDSLSMMSPQLGQSQVQVDTLLPNEPVIIMGDQVRVEQVIVNLLRNALDAMKGQEEQEIQISLISGEMATLSVQDNGPGIADLNNLFEPFFTTKNPGDGVGLGLAISSGIAKDLGGRLIARNVSPKGAVFEFQLPQVENVEKLAAE</sequence>
<dbReference type="RefSeq" id="WP_189638614.1">
    <property type="nucleotide sequence ID" value="NZ_BMZF01000001.1"/>
</dbReference>
<accession>A0ABQ3CTA5</accession>
<protein>
    <recommendedName>
        <fullName evidence="3">histidine kinase</fullName>
        <ecNumber evidence="3">2.7.13.3</ecNumber>
    </recommendedName>
</protein>
<keyword evidence="10" id="KW-0067">ATP-binding</keyword>
<keyword evidence="8" id="KW-0547">Nucleotide-binding</keyword>
<dbReference type="InterPro" id="IPR004358">
    <property type="entry name" value="Sig_transdc_His_kin-like_C"/>
</dbReference>
<comment type="subcellular location">
    <subcellularLocation>
        <location evidence="2">Cell membrane</location>
        <topology evidence="2">Multi-pass membrane protein</topology>
    </subcellularLocation>
</comment>
<feature type="domain" description="Histidine kinase" evidence="15">
    <location>
        <begin position="367"/>
        <end position="577"/>
    </location>
</feature>
<gene>
    <name evidence="16" type="ORF">GCM10008927_00930</name>
</gene>
<evidence type="ECO:0000256" key="13">
    <source>
        <dbReference type="SAM" id="Coils"/>
    </source>
</evidence>
<keyword evidence="17" id="KW-1185">Reference proteome</keyword>
<keyword evidence="7 14" id="KW-0812">Transmembrane</keyword>
<dbReference type="SMART" id="SM00388">
    <property type="entry name" value="HisKA"/>
    <property type="match status" value="1"/>
</dbReference>
<evidence type="ECO:0000256" key="5">
    <source>
        <dbReference type="ARBA" id="ARBA00022553"/>
    </source>
</evidence>
<feature type="transmembrane region" description="Helical" evidence="14">
    <location>
        <begin position="20"/>
        <end position="40"/>
    </location>
</feature>
<evidence type="ECO:0000256" key="10">
    <source>
        <dbReference type="ARBA" id="ARBA00022840"/>
    </source>
</evidence>
<keyword evidence="4" id="KW-1003">Cell membrane</keyword>
<evidence type="ECO:0000256" key="7">
    <source>
        <dbReference type="ARBA" id="ARBA00022692"/>
    </source>
</evidence>
<name>A0ABQ3CTA5_9RHOB</name>
<reference evidence="17" key="1">
    <citation type="journal article" date="2019" name="Int. J. Syst. Evol. Microbiol.">
        <title>The Global Catalogue of Microorganisms (GCM) 10K type strain sequencing project: providing services to taxonomists for standard genome sequencing and annotation.</title>
        <authorList>
            <consortium name="The Broad Institute Genomics Platform"/>
            <consortium name="The Broad Institute Genome Sequencing Center for Infectious Disease"/>
            <person name="Wu L."/>
            <person name="Ma J."/>
        </authorList>
    </citation>
    <scope>NUCLEOTIDE SEQUENCE [LARGE SCALE GENOMIC DNA]</scope>
    <source>
        <strain evidence="17">KCTC 32465</strain>
    </source>
</reference>
<dbReference type="Gene3D" id="1.10.287.130">
    <property type="match status" value="1"/>
</dbReference>
<comment type="caution">
    <text evidence="16">The sequence shown here is derived from an EMBL/GenBank/DDBJ whole genome shotgun (WGS) entry which is preliminary data.</text>
</comment>
<keyword evidence="6" id="KW-0808">Transferase</keyword>
<evidence type="ECO:0000256" key="6">
    <source>
        <dbReference type="ARBA" id="ARBA00022679"/>
    </source>
</evidence>
<dbReference type="PROSITE" id="PS50109">
    <property type="entry name" value="HIS_KIN"/>
    <property type="match status" value="1"/>
</dbReference>
<evidence type="ECO:0000256" key="3">
    <source>
        <dbReference type="ARBA" id="ARBA00012438"/>
    </source>
</evidence>
<dbReference type="PRINTS" id="PR00344">
    <property type="entry name" value="BCTRLSENSOR"/>
</dbReference>
<dbReference type="CDD" id="cd18773">
    <property type="entry name" value="PDC1_HK_sensor"/>
    <property type="match status" value="1"/>
</dbReference>
<dbReference type="SUPFAM" id="SSF103190">
    <property type="entry name" value="Sensory domain-like"/>
    <property type="match status" value="1"/>
</dbReference>
<keyword evidence="14" id="KW-0472">Membrane</keyword>
<dbReference type="Pfam" id="PF00512">
    <property type="entry name" value="HisKA"/>
    <property type="match status" value="1"/>
</dbReference>
<feature type="coiled-coil region" evidence="13">
    <location>
        <begin position="324"/>
        <end position="358"/>
    </location>
</feature>
<dbReference type="EC" id="2.7.13.3" evidence="3"/>
<evidence type="ECO:0000259" key="15">
    <source>
        <dbReference type="PROSITE" id="PS50109"/>
    </source>
</evidence>
<dbReference type="InterPro" id="IPR003594">
    <property type="entry name" value="HATPase_dom"/>
</dbReference>
<proteinExistence type="predicted"/>
<dbReference type="InterPro" id="IPR005467">
    <property type="entry name" value="His_kinase_dom"/>
</dbReference>
<dbReference type="InterPro" id="IPR017055">
    <property type="entry name" value="Sig_transdc_His_kinase_DctB"/>
</dbReference>
<dbReference type="Proteomes" id="UP000634455">
    <property type="component" value="Unassembled WGS sequence"/>
</dbReference>
<dbReference type="SUPFAM" id="SSF55874">
    <property type="entry name" value="ATPase domain of HSP90 chaperone/DNA topoisomerase II/histidine kinase"/>
    <property type="match status" value="1"/>
</dbReference>
<evidence type="ECO:0000256" key="11">
    <source>
        <dbReference type="ARBA" id="ARBA00022989"/>
    </source>
</evidence>
<evidence type="ECO:0000256" key="9">
    <source>
        <dbReference type="ARBA" id="ARBA00022777"/>
    </source>
</evidence>
<keyword evidence="12" id="KW-0902">Two-component regulatory system</keyword>
<dbReference type="InterPro" id="IPR036890">
    <property type="entry name" value="HATPase_C_sf"/>
</dbReference>
<dbReference type="PANTHER" id="PTHR43065:SF46">
    <property type="entry name" value="C4-DICARBOXYLATE TRANSPORT SENSOR PROTEIN DCTB"/>
    <property type="match status" value="1"/>
</dbReference>
<dbReference type="EMBL" id="BMZF01000001">
    <property type="protein sequence ID" value="GHA40546.1"/>
    <property type="molecule type" value="Genomic_DNA"/>
</dbReference>
<keyword evidence="11 14" id="KW-1133">Transmembrane helix</keyword>
<dbReference type="SMART" id="SM00387">
    <property type="entry name" value="HATPase_c"/>
    <property type="match status" value="1"/>
</dbReference>
<dbReference type="InterPro" id="IPR036097">
    <property type="entry name" value="HisK_dim/P_sf"/>
</dbReference>
<dbReference type="Gene3D" id="3.30.565.10">
    <property type="entry name" value="Histidine kinase-like ATPase, C-terminal domain"/>
    <property type="match status" value="1"/>
</dbReference>
<evidence type="ECO:0000256" key="4">
    <source>
        <dbReference type="ARBA" id="ARBA00022475"/>
    </source>
</evidence>
<evidence type="ECO:0000313" key="16">
    <source>
        <dbReference type="EMBL" id="GHA40546.1"/>
    </source>
</evidence>
<comment type="catalytic activity">
    <reaction evidence="1">
        <text>ATP + protein L-histidine = ADP + protein N-phospho-L-histidine.</text>
        <dbReference type="EC" id="2.7.13.3"/>
    </reaction>
</comment>
<keyword evidence="5" id="KW-0597">Phosphoprotein</keyword>
<dbReference type="SUPFAM" id="SSF47384">
    <property type="entry name" value="Homodimeric domain of signal transducing histidine kinase"/>
    <property type="match status" value="1"/>
</dbReference>